<comment type="function">
    <text evidence="4">DNA polymerase III is a complex, multichain enzyme responsible for most of the replicative synthesis in bacteria. The epsilon subunit contain the editing function and is a proofreading 3'-5' exonuclease.</text>
</comment>
<dbReference type="PANTHER" id="PTHR30231">
    <property type="entry name" value="DNA POLYMERASE III SUBUNIT EPSILON"/>
    <property type="match status" value="1"/>
</dbReference>
<dbReference type="NCBIfam" id="TIGR00573">
    <property type="entry name" value="dnaq"/>
    <property type="match status" value="1"/>
</dbReference>
<dbReference type="SMART" id="SM00479">
    <property type="entry name" value="EXOIII"/>
    <property type="match status" value="1"/>
</dbReference>
<gene>
    <name evidence="8" type="ORF">CBP51_04355</name>
</gene>
<dbReference type="GO" id="GO:0003887">
    <property type="term" value="F:DNA-directed DNA polymerase activity"/>
    <property type="evidence" value="ECO:0007669"/>
    <property type="project" value="UniProtKB-EC"/>
</dbReference>
<dbReference type="AlphaFoldDB" id="A0A266Q9H6"/>
<dbReference type="GO" id="GO:0003677">
    <property type="term" value="F:DNA binding"/>
    <property type="evidence" value="ECO:0007669"/>
    <property type="project" value="InterPro"/>
</dbReference>
<evidence type="ECO:0000313" key="8">
    <source>
        <dbReference type="EMBL" id="OZY86266.1"/>
    </source>
</evidence>
<organism evidence="8 9">
    <name type="scientific">Cellvibrio mixtus</name>
    <dbReference type="NCBI Taxonomy" id="39650"/>
    <lineage>
        <taxon>Bacteria</taxon>
        <taxon>Pseudomonadati</taxon>
        <taxon>Pseudomonadota</taxon>
        <taxon>Gammaproteobacteria</taxon>
        <taxon>Cellvibrionales</taxon>
        <taxon>Cellvibrionaceae</taxon>
        <taxon>Cellvibrio</taxon>
    </lineage>
</organism>
<comment type="catalytic activity">
    <reaction evidence="6">
        <text>DNA(n) + a 2'-deoxyribonucleoside 5'-triphosphate = DNA(n+1) + diphosphate</text>
        <dbReference type="Rhea" id="RHEA:22508"/>
        <dbReference type="Rhea" id="RHEA-COMP:17339"/>
        <dbReference type="Rhea" id="RHEA-COMP:17340"/>
        <dbReference type="ChEBI" id="CHEBI:33019"/>
        <dbReference type="ChEBI" id="CHEBI:61560"/>
        <dbReference type="ChEBI" id="CHEBI:173112"/>
        <dbReference type="EC" id="2.7.7.7"/>
    </reaction>
</comment>
<proteinExistence type="predicted"/>
<feature type="domain" description="Exonuclease" evidence="7">
    <location>
        <begin position="13"/>
        <end position="180"/>
    </location>
</feature>
<dbReference type="Gene3D" id="3.30.420.10">
    <property type="entry name" value="Ribonuclease H-like superfamily/Ribonuclease H"/>
    <property type="match status" value="1"/>
</dbReference>
<evidence type="ECO:0000256" key="4">
    <source>
        <dbReference type="ARBA" id="ARBA00025483"/>
    </source>
</evidence>
<dbReference type="RefSeq" id="WP_094983976.1">
    <property type="nucleotide sequence ID" value="NZ_NHNI01000001.1"/>
</dbReference>
<evidence type="ECO:0000256" key="1">
    <source>
        <dbReference type="ARBA" id="ARBA00012417"/>
    </source>
</evidence>
<evidence type="ECO:0000256" key="5">
    <source>
        <dbReference type="ARBA" id="ARBA00026073"/>
    </source>
</evidence>
<keyword evidence="3" id="KW-0269">Exonuclease</keyword>
<dbReference type="EMBL" id="NHNI01000001">
    <property type="protein sequence ID" value="OZY86266.1"/>
    <property type="molecule type" value="Genomic_DNA"/>
</dbReference>
<dbReference type="Pfam" id="PF00929">
    <property type="entry name" value="RNase_T"/>
    <property type="match status" value="1"/>
</dbReference>
<reference evidence="9" key="1">
    <citation type="submission" date="2017-05" db="EMBL/GenBank/DDBJ databases">
        <authorList>
            <person name="Barney B.M."/>
        </authorList>
    </citation>
    <scope>NUCLEOTIDE SEQUENCE [LARGE SCALE GENOMIC DNA]</scope>
    <source>
        <strain evidence="9">PSBB022</strain>
    </source>
</reference>
<comment type="caution">
    <text evidence="8">The sequence shown here is derived from an EMBL/GenBank/DDBJ whole genome shotgun (WGS) entry which is preliminary data.</text>
</comment>
<evidence type="ECO:0000256" key="2">
    <source>
        <dbReference type="ARBA" id="ARBA00022722"/>
    </source>
</evidence>
<dbReference type="GO" id="GO:0008408">
    <property type="term" value="F:3'-5' exonuclease activity"/>
    <property type="evidence" value="ECO:0007669"/>
    <property type="project" value="TreeGrafter"/>
</dbReference>
<dbReference type="InterPro" id="IPR006054">
    <property type="entry name" value="DnaQ"/>
</dbReference>
<dbReference type="EC" id="2.7.7.7" evidence="1"/>
<dbReference type="GO" id="GO:0045004">
    <property type="term" value="P:DNA replication proofreading"/>
    <property type="evidence" value="ECO:0007669"/>
    <property type="project" value="TreeGrafter"/>
</dbReference>
<dbReference type="GO" id="GO:0005829">
    <property type="term" value="C:cytosol"/>
    <property type="evidence" value="ECO:0007669"/>
    <property type="project" value="TreeGrafter"/>
</dbReference>
<name>A0A266Q9H6_9GAMM</name>
<keyword evidence="2" id="KW-0540">Nuclease</keyword>
<evidence type="ECO:0000313" key="9">
    <source>
        <dbReference type="Proteomes" id="UP000216101"/>
    </source>
</evidence>
<dbReference type="SUPFAM" id="SSF53098">
    <property type="entry name" value="Ribonuclease H-like"/>
    <property type="match status" value="1"/>
</dbReference>
<dbReference type="PANTHER" id="PTHR30231:SF37">
    <property type="entry name" value="EXODEOXYRIBONUCLEASE 10"/>
    <property type="match status" value="1"/>
</dbReference>
<evidence type="ECO:0000256" key="3">
    <source>
        <dbReference type="ARBA" id="ARBA00022839"/>
    </source>
</evidence>
<dbReference type="InterPro" id="IPR013520">
    <property type="entry name" value="Ribonucl_H"/>
</dbReference>
<dbReference type="Proteomes" id="UP000216101">
    <property type="component" value="Unassembled WGS sequence"/>
</dbReference>
<dbReference type="STRING" id="1209072.GCA_000766945_02079"/>
<dbReference type="InterPro" id="IPR012337">
    <property type="entry name" value="RNaseH-like_sf"/>
</dbReference>
<keyword evidence="9" id="KW-1185">Reference proteome</keyword>
<keyword evidence="3" id="KW-0378">Hydrolase</keyword>
<dbReference type="CDD" id="cd06127">
    <property type="entry name" value="DEDDh"/>
    <property type="match status" value="1"/>
</dbReference>
<dbReference type="FunFam" id="3.30.420.10:FF:000045">
    <property type="entry name" value="3'-5' exonuclease DinG"/>
    <property type="match status" value="1"/>
</dbReference>
<evidence type="ECO:0000256" key="6">
    <source>
        <dbReference type="ARBA" id="ARBA00049244"/>
    </source>
</evidence>
<dbReference type="InterPro" id="IPR036397">
    <property type="entry name" value="RNaseH_sf"/>
</dbReference>
<accession>A0A266Q9H6</accession>
<comment type="subunit">
    <text evidence="5">DNA polymerase III contains a core (composed of alpha, epsilon and theta chains) that associates with a tau subunit. This core dimerizes to form the POLIII' complex. PolIII' associates with the gamma complex (composed of gamma, delta, delta', psi and chi chains) and with the beta chain to form the complete DNA polymerase III complex.</text>
</comment>
<evidence type="ECO:0000259" key="7">
    <source>
        <dbReference type="SMART" id="SM00479"/>
    </source>
</evidence>
<protein>
    <recommendedName>
        <fullName evidence="1">DNA-directed DNA polymerase</fullName>
        <ecNumber evidence="1">2.7.7.7</ecNumber>
    </recommendedName>
</protein>
<sequence length="211" mass="24037">MMLLELHRYPADSLVVFDFETTGLSPDMGDRAIEIGAVLIENGRITDRFQQLMNPGIRIPLFIENLTGITNAMAKESRSNAQVMADFYEFIAGRNLVAHNASFDERFLRAEFKRIKKTFSGGIACSLLASRRIFHDAPNHQLATLASYKNLPTEGIYHRALADAEVTAHLWLRLLDELRAQQGFTQLSFGFMHQLTKTPKHQLRKLYAQQR</sequence>